<keyword evidence="2" id="KW-1185">Reference proteome</keyword>
<dbReference type="EMBL" id="RBWW01000004">
    <property type="protein sequence ID" value="RKS75180.1"/>
    <property type="molecule type" value="Genomic_DNA"/>
</dbReference>
<dbReference type="AlphaFoldDB" id="A0A495QQC5"/>
<accession>A0A495QQC5</accession>
<organism evidence="1 2">
    <name type="scientific">Haloarcula quadrata</name>
    <dbReference type="NCBI Taxonomy" id="182779"/>
    <lineage>
        <taxon>Archaea</taxon>
        <taxon>Methanobacteriati</taxon>
        <taxon>Methanobacteriota</taxon>
        <taxon>Stenosarchaea group</taxon>
        <taxon>Halobacteria</taxon>
        <taxon>Halobacteriales</taxon>
        <taxon>Haloarculaceae</taxon>
        <taxon>Haloarcula</taxon>
    </lineage>
</organism>
<evidence type="ECO:0000313" key="2">
    <source>
        <dbReference type="Proteomes" id="UP000268233"/>
    </source>
</evidence>
<proteinExistence type="predicted"/>
<comment type="caution">
    <text evidence="1">The sequence shown here is derived from an EMBL/GenBank/DDBJ whole genome shotgun (WGS) entry which is preliminary data.</text>
</comment>
<dbReference type="Proteomes" id="UP000268233">
    <property type="component" value="Unassembled WGS sequence"/>
</dbReference>
<reference evidence="1 2" key="1">
    <citation type="submission" date="2018-10" db="EMBL/GenBank/DDBJ databases">
        <title>Genomic Encyclopedia of Archaeal and Bacterial Type Strains, Phase II (KMG-II): from individual species to whole genera.</title>
        <authorList>
            <person name="Goeker M."/>
        </authorList>
    </citation>
    <scope>NUCLEOTIDE SEQUENCE [LARGE SCALE GENOMIC DNA]</scope>
    <source>
        <strain evidence="1 2">DSM 11927</strain>
    </source>
</reference>
<gene>
    <name evidence="1" type="ORF">BDK61_4724</name>
</gene>
<protein>
    <submittedName>
        <fullName evidence="1">Uncharacterized protein</fullName>
    </submittedName>
</protein>
<sequence>MGGDPVEPQQSVTDHKAAKNKSFNTAITRIGILAN</sequence>
<name>A0A495QQC5_9EURY</name>
<evidence type="ECO:0000313" key="1">
    <source>
        <dbReference type="EMBL" id="RKS75180.1"/>
    </source>
</evidence>